<dbReference type="SUPFAM" id="SSF49590">
    <property type="entry name" value="PHL pollen allergen"/>
    <property type="match status" value="1"/>
</dbReference>
<dbReference type="AlphaFoldDB" id="A0A7X0IGI1"/>
<dbReference type="InterPro" id="IPR036749">
    <property type="entry name" value="Expansin_CBD_sf"/>
</dbReference>
<evidence type="ECO:0000256" key="2">
    <source>
        <dbReference type="SAM" id="MobiDB-lite"/>
    </source>
</evidence>
<feature type="region of interest" description="Disordered" evidence="2">
    <location>
        <begin position="205"/>
        <end position="333"/>
    </location>
</feature>
<dbReference type="InterPro" id="IPR049818">
    <property type="entry name" value="Expansin_EXLX1-like"/>
</dbReference>
<accession>A0A7X0IGI1</accession>
<feature type="compositionally biased region" description="Low complexity" evidence="2">
    <location>
        <begin position="261"/>
        <end position="279"/>
    </location>
</feature>
<dbReference type="PROSITE" id="PS51257">
    <property type="entry name" value="PROKAR_LIPOPROTEIN"/>
    <property type="match status" value="1"/>
</dbReference>
<dbReference type="InterPro" id="IPR051477">
    <property type="entry name" value="Expansin_CellWall"/>
</dbReference>
<dbReference type="SUPFAM" id="SSF50685">
    <property type="entry name" value="Barwin-like endoglucanases"/>
    <property type="match status" value="1"/>
</dbReference>
<dbReference type="InterPro" id="IPR036908">
    <property type="entry name" value="RlpA-like_sf"/>
</dbReference>
<dbReference type="PANTHER" id="PTHR31836">
    <property type="match status" value="1"/>
</dbReference>
<protein>
    <submittedName>
        <fullName evidence="3">Expansin (Peptidoglycan-binding protein)</fullName>
    </submittedName>
</protein>
<dbReference type="EMBL" id="JACHIU010000001">
    <property type="protein sequence ID" value="MBB6474712.1"/>
    <property type="molecule type" value="Genomic_DNA"/>
</dbReference>
<keyword evidence="4" id="KW-1185">Reference proteome</keyword>
<dbReference type="CDD" id="cd22272">
    <property type="entry name" value="DPBB_EXLX1-like"/>
    <property type="match status" value="1"/>
</dbReference>
<keyword evidence="1" id="KW-0732">Signal</keyword>
<comment type="caution">
    <text evidence="3">The sequence shown here is derived from an EMBL/GenBank/DDBJ whole genome shotgun (WGS) entry which is preliminary data.</text>
</comment>
<dbReference type="Gene3D" id="2.60.40.760">
    <property type="entry name" value="Expansin, cellulose-binding-like domain"/>
    <property type="match status" value="1"/>
</dbReference>
<evidence type="ECO:0000313" key="3">
    <source>
        <dbReference type="EMBL" id="MBB6474712.1"/>
    </source>
</evidence>
<dbReference type="NCBIfam" id="NF041144">
    <property type="entry name" value="expansin_EXLX1"/>
    <property type="match status" value="1"/>
</dbReference>
<feature type="compositionally biased region" description="Low complexity" evidence="2">
    <location>
        <begin position="221"/>
        <end position="240"/>
    </location>
</feature>
<gene>
    <name evidence="3" type="ORF">BJ992_004143</name>
</gene>
<dbReference type="PANTHER" id="PTHR31836:SF21">
    <property type="entry name" value="EXPANSIN-LIKE PROTEIN 7"/>
    <property type="match status" value="1"/>
</dbReference>
<reference evidence="3 4" key="1">
    <citation type="submission" date="2020-08" db="EMBL/GenBank/DDBJ databases">
        <title>Sequencing the genomes of 1000 actinobacteria strains.</title>
        <authorList>
            <person name="Klenk H.-P."/>
        </authorList>
    </citation>
    <scope>NUCLEOTIDE SEQUENCE [LARGE SCALE GENOMIC DNA]</scope>
    <source>
        <strain evidence="3 4">DSM 44936</strain>
    </source>
</reference>
<name>A0A7X0IGI1_9ACTN</name>
<sequence length="333" mass="34882">MERRHGPALRRVAWTAWVSAACTLILLGGRAGRDAACAVAAPPAGGTCSLAGASAPVAAVSSVEFAGSAACGGYLDVTGPLGTVRVQVAEECRTCALGELDMSREAFQRIAGSGTARVRVSYHAVRNPEVPRPVGFRLTPGATRDWLAVQVVDHGNPLRTLEIRDGGSWRALPRTADNHWLAPRLTGSARYAFRVTDVYGQRLTTTGIRPAPGSVQRTSRRLYSPASASPAPTPRALSARTHPRAAPQAHKRDPAPPRPAAAPAAPAAPAVRPPSSARVVPKHERPPERPAGPPADRHGAAARSDSVGEPADRRAPPRHGSLAALPTTRPFLC</sequence>
<dbReference type="Proteomes" id="UP000555564">
    <property type="component" value="Unassembled WGS sequence"/>
</dbReference>
<dbReference type="RefSeq" id="WP_184983469.1">
    <property type="nucleotide sequence ID" value="NZ_JACHIU010000001.1"/>
</dbReference>
<dbReference type="Gene3D" id="2.40.40.10">
    <property type="entry name" value="RlpA-like domain"/>
    <property type="match status" value="1"/>
</dbReference>
<evidence type="ECO:0000313" key="4">
    <source>
        <dbReference type="Proteomes" id="UP000555564"/>
    </source>
</evidence>
<evidence type="ECO:0000256" key="1">
    <source>
        <dbReference type="ARBA" id="ARBA00022729"/>
    </source>
</evidence>
<organism evidence="3 4">
    <name type="scientific">Sphaerisporangium rubeum</name>
    <dbReference type="NCBI Taxonomy" id="321317"/>
    <lineage>
        <taxon>Bacteria</taxon>
        <taxon>Bacillati</taxon>
        <taxon>Actinomycetota</taxon>
        <taxon>Actinomycetes</taxon>
        <taxon>Streptosporangiales</taxon>
        <taxon>Streptosporangiaceae</taxon>
        <taxon>Sphaerisporangium</taxon>
    </lineage>
</organism>
<proteinExistence type="predicted"/>